<dbReference type="Pfam" id="PF23559">
    <property type="entry name" value="WHD_DRP"/>
    <property type="match status" value="1"/>
</dbReference>
<keyword evidence="10" id="KW-1185">Reference proteome</keyword>
<dbReference type="Gene3D" id="3.40.50.300">
    <property type="entry name" value="P-loop containing nucleotide triphosphate hydrolases"/>
    <property type="match status" value="1"/>
</dbReference>
<accession>A0A9Q0CXX7</accession>
<dbReference type="Gene3D" id="1.10.8.430">
    <property type="entry name" value="Helical domain of apoptotic protease-activating factors"/>
    <property type="match status" value="1"/>
</dbReference>
<dbReference type="CDD" id="cd14798">
    <property type="entry name" value="RX-CC_like"/>
    <property type="match status" value="1"/>
</dbReference>
<evidence type="ECO:0000256" key="4">
    <source>
        <dbReference type="ARBA" id="ARBA00022741"/>
    </source>
</evidence>
<keyword evidence="2" id="KW-0433">Leucine-rich repeat</keyword>
<dbReference type="Pfam" id="PF00931">
    <property type="entry name" value="NB-ARC"/>
    <property type="match status" value="1"/>
</dbReference>
<comment type="similarity">
    <text evidence="1">Belongs to the disease resistance NB-LRR family.</text>
</comment>
<dbReference type="GO" id="GO:0043531">
    <property type="term" value="F:ADP binding"/>
    <property type="evidence" value="ECO:0007669"/>
    <property type="project" value="InterPro"/>
</dbReference>
<dbReference type="InterPro" id="IPR002182">
    <property type="entry name" value="NB-ARC"/>
</dbReference>
<dbReference type="InterPro" id="IPR042197">
    <property type="entry name" value="Apaf_helical"/>
</dbReference>
<reference evidence="9" key="1">
    <citation type="journal article" date="2022" name="Cell">
        <title>Repeat-based holocentromeres influence genome architecture and karyotype evolution.</title>
        <authorList>
            <person name="Hofstatter P.G."/>
            <person name="Thangavel G."/>
            <person name="Lux T."/>
            <person name="Neumann P."/>
            <person name="Vondrak T."/>
            <person name="Novak P."/>
            <person name="Zhang M."/>
            <person name="Costa L."/>
            <person name="Castellani M."/>
            <person name="Scott A."/>
            <person name="Toegelov H."/>
            <person name="Fuchs J."/>
            <person name="Mata-Sucre Y."/>
            <person name="Dias Y."/>
            <person name="Vanzela A.L.L."/>
            <person name="Huettel B."/>
            <person name="Almeida C.C.S."/>
            <person name="Simkova H."/>
            <person name="Souza G."/>
            <person name="Pedrosa-Harand A."/>
            <person name="Macas J."/>
            <person name="Mayer K.F.X."/>
            <person name="Houben A."/>
            <person name="Marques A."/>
        </authorList>
    </citation>
    <scope>NUCLEOTIDE SEQUENCE</scope>
    <source>
        <strain evidence="9">RhyBre1mFocal</strain>
    </source>
</reference>
<dbReference type="Pfam" id="PF18052">
    <property type="entry name" value="Rx_N"/>
    <property type="match status" value="1"/>
</dbReference>
<name>A0A9Q0CXX7_9POAL</name>
<dbReference type="PANTHER" id="PTHR23155">
    <property type="entry name" value="DISEASE RESISTANCE PROTEIN RP"/>
    <property type="match status" value="1"/>
</dbReference>
<feature type="domain" description="Disease resistance N-terminal" evidence="7">
    <location>
        <begin position="55"/>
        <end position="147"/>
    </location>
</feature>
<dbReference type="GO" id="GO:0098542">
    <property type="term" value="P:defense response to other organism"/>
    <property type="evidence" value="ECO:0007669"/>
    <property type="project" value="TreeGrafter"/>
</dbReference>
<dbReference type="PANTHER" id="PTHR23155:SF1205">
    <property type="entry name" value="DISEASE RESISTANCE PROTEIN RPM1"/>
    <property type="match status" value="1"/>
</dbReference>
<sequence length="696" mass="79947">MKRVAELEQVRGAIACDDSLYNGIVAAPPRENTAAIDATIELNKVLGSWMAEALLNSVLGKLAEFTVEKVMSLYGVNEAVEKFQYLCRIREEVESLCRELNYIRAFIKDANRKHIVEERQMQWVKDVMDIAYQIEDAVDIFLLECPEKLLSECSKKPVSIMDRLRGLTKKTTEISFLSNFEAEIKRIQRRISDIGDYRKRYEINILGEDIEGQHKKRKLGGHENRLPDPLCKLDPICDPEIVGLDRDRDNVLKCLLDEEKKNLTIVSIVGPGGLGKTTLARKLFHSDDVIKIFSKSIWITISHRYDLLDILRKIAKDIRIKSTRLSEKELANLIWKSLEKMRYLIVLDDVWTQDLWTEIEKILPDKKNGSRVLITTRSENVAKSADNTYAPYKLPLLNDEESLKLFLKKAVPKNHQCPDPTSDLYSLAKLFATKCKGLPLALEVLGSLLSIKPYDVHEWQKLLETMTWQVDGSKCIDTIATSYEHLPLAKKLCFLYFAAFPEDKEIEVKPLLSIWVAEGLIPIEEKRTLEETAECFLEDLMQSYDSLPLVLNDDMLPLHLTELELHDYKFVSDPMPVLEKLGSLNTLWICETDSKTNSLKKIRCSAGGFKKLELLVLQSLMVEKWEIEMGAMPNLKWLTVMCCDRLCVPPEVIHLSCLQDLHWDTDVQTNKDTICNILKQRPHLHYLNWDADIQSN</sequence>
<protein>
    <submittedName>
        <fullName evidence="9">Uncharacterized protein</fullName>
    </submittedName>
</protein>
<organism evidence="9 10">
    <name type="scientific">Rhynchospora breviuscula</name>
    <dbReference type="NCBI Taxonomy" id="2022672"/>
    <lineage>
        <taxon>Eukaryota</taxon>
        <taxon>Viridiplantae</taxon>
        <taxon>Streptophyta</taxon>
        <taxon>Embryophyta</taxon>
        <taxon>Tracheophyta</taxon>
        <taxon>Spermatophyta</taxon>
        <taxon>Magnoliopsida</taxon>
        <taxon>Liliopsida</taxon>
        <taxon>Poales</taxon>
        <taxon>Cyperaceae</taxon>
        <taxon>Cyperoideae</taxon>
        <taxon>Rhynchosporeae</taxon>
        <taxon>Rhynchospora</taxon>
    </lineage>
</organism>
<dbReference type="InterPro" id="IPR058922">
    <property type="entry name" value="WHD_DRP"/>
</dbReference>
<dbReference type="FunFam" id="3.40.50.300:FF:001091">
    <property type="entry name" value="Probable disease resistance protein At1g61300"/>
    <property type="match status" value="1"/>
</dbReference>
<dbReference type="EMBL" id="JAMQYH010000001">
    <property type="protein sequence ID" value="KAJ1702196.1"/>
    <property type="molecule type" value="Genomic_DNA"/>
</dbReference>
<evidence type="ECO:0000313" key="10">
    <source>
        <dbReference type="Proteomes" id="UP001151287"/>
    </source>
</evidence>
<evidence type="ECO:0000256" key="2">
    <source>
        <dbReference type="ARBA" id="ARBA00022614"/>
    </source>
</evidence>
<dbReference type="InterPro" id="IPR041118">
    <property type="entry name" value="Rx_N"/>
</dbReference>
<dbReference type="Proteomes" id="UP001151287">
    <property type="component" value="Unassembled WGS sequence"/>
</dbReference>
<dbReference type="AlphaFoldDB" id="A0A9Q0CXX7"/>
<comment type="caution">
    <text evidence="9">The sequence shown here is derived from an EMBL/GenBank/DDBJ whole genome shotgun (WGS) entry which is preliminary data.</text>
</comment>
<dbReference type="InterPro" id="IPR027417">
    <property type="entry name" value="P-loop_NTPase"/>
</dbReference>
<evidence type="ECO:0000256" key="1">
    <source>
        <dbReference type="ARBA" id="ARBA00008894"/>
    </source>
</evidence>
<feature type="domain" description="Disease resistance protein winged helix" evidence="8">
    <location>
        <begin position="500"/>
        <end position="542"/>
    </location>
</feature>
<dbReference type="Gene3D" id="1.20.5.4130">
    <property type="match status" value="1"/>
</dbReference>
<dbReference type="PRINTS" id="PR00364">
    <property type="entry name" value="DISEASERSIST"/>
</dbReference>
<keyword evidence="3" id="KW-0677">Repeat</keyword>
<gene>
    <name evidence="9" type="ORF">LUZ63_001975</name>
</gene>
<dbReference type="SUPFAM" id="SSF52540">
    <property type="entry name" value="P-loop containing nucleoside triphosphate hydrolases"/>
    <property type="match status" value="1"/>
</dbReference>
<dbReference type="OrthoDB" id="786072at2759"/>
<feature type="domain" description="NB-ARC" evidence="6">
    <location>
        <begin position="249"/>
        <end position="414"/>
    </location>
</feature>
<dbReference type="Gene3D" id="3.80.10.10">
    <property type="entry name" value="Ribonuclease Inhibitor"/>
    <property type="match status" value="1"/>
</dbReference>
<evidence type="ECO:0000313" key="9">
    <source>
        <dbReference type="EMBL" id="KAJ1702196.1"/>
    </source>
</evidence>
<evidence type="ECO:0000256" key="3">
    <source>
        <dbReference type="ARBA" id="ARBA00022737"/>
    </source>
</evidence>
<dbReference type="InterPro" id="IPR032675">
    <property type="entry name" value="LRR_dom_sf"/>
</dbReference>
<evidence type="ECO:0000259" key="7">
    <source>
        <dbReference type="Pfam" id="PF18052"/>
    </source>
</evidence>
<evidence type="ECO:0000259" key="8">
    <source>
        <dbReference type="Pfam" id="PF23559"/>
    </source>
</evidence>
<keyword evidence="5" id="KW-0611">Plant defense</keyword>
<evidence type="ECO:0000259" key="6">
    <source>
        <dbReference type="Pfam" id="PF00931"/>
    </source>
</evidence>
<evidence type="ECO:0000256" key="5">
    <source>
        <dbReference type="ARBA" id="ARBA00022821"/>
    </source>
</evidence>
<keyword evidence="4" id="KW-0547">Nucleotide-binding</keyword>
<proteinExistence type="inferred from homology"/>
<dbReference type="SUPFAM" id="SSF52058">
    <property type="entry name" value="L domain-like"/>
    <property type="match status" value="1"/>
</dbReference>
<dbReference type="InterPro" id="IPR044974">
    <property type="entry name" value="Disease_R_plants"/>
</dbReference>
<dbReference type="InterPro" id="IPR038005">
    <property type="entry name" value="RX-like_CC"/>
</dbReference>